<dbReference type="EMBL" id="PXXU01000056">
    <property type="protein sequence ID" value="PSJ16314.1"/>
    <property type="molecule type" value="Genomic_DNA"/>
</dbReference>
<accession>A0A2P7NS65</accession>
<name>A0A2P7NS65_9PROT</name>
<evidence type="ECO:0000313" key="2">
    <source>
        <dbReference type="Proteomes" id="UP000241912"/>
    </source>
</evidence>
<proteinExistence type="predicted"/>
<organism evidence="1 2">
    <name type="scientific">Nitrosomonas supralitoralis</name>
    <dbReference type="NCBI Taxonomy" id="2116706"/>
    <lineage>
        <taxon>Bacteria</taxon>
        <taxon>Pseudomonadati</taxon>
        <taxon>Pseudomonadota</taxon>
        <taxon>Betaproteobacteria</taxon>
        <taxon>Nitrosomonadales</taxon>
        <taxon>Nitrosomonadaceae</taxon>
        <taxon>Nitrosomonas</taxon>
    </lineage>
</organism>
<gene>
    <name evidence="1" type="ORF">C7H79_13995</name>
</gene>
<dbReference type="AlphaFoldDB" id="A0A2P7NS65"/>
<evidence type="ECO:0000313" key="1">
    <source>
        <dbReference type="EMBL" id="PSJ16314.1"/>
    </source>
</evidence>
<dbReference type="Proteomes" id="UP000241912">
    <property type="component" value="Unassembled WGS sequence"/>
</dbReference>
<dbReference type="RefSeq" id="WP_106707866.1">
    <property type="nucleotide sequence ID" value="NZ_PXXU01000056.1"/>
</dbReference>
<keyword evidence="2" id="KW-1185">Reference proteome</keyword>
<sequence>MVGCAATKPSWTGLQAKAGDPSKLRFRQADGESPQVIAGISGDITLHGYQNALVLRMSRNFEGING</sequence>
<comment type="caution">
    <text evidence="1">The sequence shown here is derived from an EMBL/GenBank/DDBJ whole genome shotgun (WGS) entry which is preliminary data.</text>
</comment>
<reference evidence="1 2" key="1">
    <citation type="submission" date="2018-03" db="EMBL/GenBank/DDBJ databases">
        <title>Draft genome of Nitrosomonas supralitoralis APG5.</title>
        <authorList>
            <person name="Urakawa H."/>
            <person name="Lopez J.V."/>
        </authorList>
    </citation>
    <scope>NUCLEOTIDE SEQUENCE [LARGE SCALE GENOMIC DNA]</scope>
    <source>
        <strain evidence="1 2">APG5</strain>
    </source>
</reference>
<protein>
    <submittedName>
        <fullName evidence="1">Uncharacterized protein</fullName>
    </submittedName>
</protein>